<sequence length="277" mass="28805">MKTTAYLPLLTYPDTVSVKAAAAAARMAAAIGADLDVMIYSVDLPRSSTSFGGMIINVSDMIRKVENDSREHSAGLASTVQDVARSHGLALQLDQRHAVPAEAIHGAVAEARYRDLAIVPWSEDNLTSRELAEALIFGAGRPVLLVPETHEATPISHVAVAWDGSRVAARALADARAFLAAGAQVTVLMAGDEKKLEAGIGDLLVDSLSRRGVTAAVRTVSAKDRPVAQALQAACGEVGAGLLVMGGYGHSRLRDFVVGGATQGVLAAPSMPVLISH</sequence>
<proteinExistence type="predicted"/>
<evidence type="ECO:0000313" key="2">
    <source>
        <dbReference type="Proteomes" id="UP000256301"/>
    </source>
</evidence>
<dbReference type="PRINTS" id="PR01438">
    <property type="entry name" value="UNVRSLSTRESS"/>
</dbReference>
<dbReference type="Gene3D" id="3.40.50.12370">
    <property type="match status" value="1"/>
</dbReference>
<dbReference type="SUPFAM" id="SSF52402">
    <property type="entry name" value="Adenine nucleotide alpha hydrolases-like"/>
    <property type="match status" value="2"/>
</dbReference>
<name>A0A3E0MDZ2_MICAE</name>
<dbReference type="AlphaFoldDB" id="A0A3E0MDZ2"/>
<dbReference type="InterPro" id="IPR006015">
    <property type="entry name" value="Universal_stress_UspA"/>
</dbReference>
<gene>
    <name evidence="1" type="ORF">DWQ56_10990</name>
</gene>
<dbReference type="EMBL" id="QQWE01000003">
    <property type="protein sequence ID" value="REJ57777.1"/>
    <property type="molecule type" value="Genomic_DNA"/>
</dbReference>
<organism evidence="1 2">
    <name type="scientific">Microcystis aeruginosa DA14</name>
    <dbReference type="NCBI Taxonomy" id="1987506"/>
    <lineage>
        <taxon>Bacteria</taxon>
        <taxon>Bacillati</taxon>
        <taxon>Cyanobacteriota</taxon>
        <taxon>Cyanophyceae</taxon>
        <taxon>Oscillatoriophycideae</taxon>
        <taxon>Chroococcales</taxon>
        <taxon>Microcystaceae</taxon>
        <taxon>Microcystis</taxon>
    </lineage>
</organism>
<protein>
    <submittedName>
        <fullName evidence="1">Universal stress protein</fullName>
    </submittedName>
</protein>
<dbReference type="Proteomes" id="UP000256301">
    <property type="component" value="Unassembled WGS sequence"/>
</dbReference>
<reference evidence="1 2" key="1">
    <citation type="submission" date="2017-08" db="EMBL/GenBank/DDBJ databases">
        <title>Functional genomic and metabolic studies of the symbiotic interactions of six Microcystis-dominated communities.</title>
        <authorList>
            <person name="Li Q."/>
            <person name="Lin F."/>
        </authorList>
    </citation>
    <scope>NUCLEOTIDE SEQUENCE [LARGE SCALE GENOMIC DNA]</scope>
    <source>
        <strain evidence="1">DA14</strain>
    </source>
</reference>
<evidence type="ECO:0000313" key="1">
    <source>
        <dbReference type="EMBL" id="REJ57777.1"/>
    </source>
</evidence>
<dbReference type="CDD" id="cd00293">
    <property type="entry name" value="USP-like"/>
    <property type="match status" value="1"/>
</dbReference>
<accession>A0A3E0MDZ2</accession>
<comment type="caution">
    <text evidence="1">The sequence shown here is derived from an EMBL/GenBank/DDBJ whole genome shotgun (WGS) entry which is preliminary data.</text>
</comment>